<dbReference type="GO" id="GO:0010181">
    <property type="term" value="F:FMN binding"/>
    <property type="evidence" value="ECO:0007669"/>
    <property type="project" value="InterPro"/>
</dbReference>
<dbReference type="AlphaFoldDB" id="A0A9Y2MZS7"/>
<dbReference type="InterPro" id="IPR013785">
    <property type="entry name" value="Aldolase_TIM"/>
</dbReference>
<dbReference type="KEGG" id="acab:QRX50_20250"/>
<dbReference type="InterPro" id="IPR001155">
    <property type="entry name" value="OxRdtase_FMN_N"/>
</dbReference>
<organism evidence="4 5">
    <name type="scientific">Amycolatopsis carbonis</name>
    <dbReference type="NCBI Taxonomy" id="715471"/>
    <lineage>
        <taxon>Bacteria</taxon>
        <taxon>Bacillati</taxon>
        <taxon>Actinomycetota</taxon>
        <taxon>Actinomycetes</taxon>
        <taxon>Pseudonocardiales</taxon>
        <taxon>Pseudonocardiaceae</taxon>
        <taxon>Amycolatopsis</taxon>
    </lineage>
</organism>
<dbReference type="InterPro" id="IPR051799">
    <property type="entry name" value="NADH_flavin_oxidoreductase"/>
</dbReference>
<keyword evidence="1" id="KW-0285">Flavoprotein</keyword>
<dbReference type="Pfam" id="PF00724">
    <property type="entry name" value="Oxidored_FMN"/>
    <property type="match status" value="1"/>
</dbReference>
<evidence type="ECO:0000313" key="4">
    <source>
        <dbReference type="EMBL" id="WIX82928.1"/>
    </source>
</evidence>
<dbReference type="PANTHER" id="PTHR43656:SF2">
    <property type="entry name" value="BINDING OXIDOREDUCTASE, PUTATIVE (AFU_ORTHOLOGUE AFUA_2G08260)-RELATED"/>
    <property type="match status" value="1"/>
</dbReference>
<dbReference type="CDD" id="cd04733">
    <property type="entry name" value="OYE_like_2_FMN"/>
    <property type="match status" value="1"/>
</dbReference>
<evidence type="ECO:0000259" key="3">
    <source>
        <dbReference type="Pfam" id="PF00724"/>
    </source>
</evidence>
<dbReference type="EMBL" id="CP127294">
    <property type="protein sequence ID" value="WIX82928.1"/>
    <property type="molecule type" value="Genomic_DNA"/>
</dbReference>
<dbReference type="RefSeq" id="WP_285973491.1">
    <property type="nucleotide sequence ID" value="NZ_CP127294.1"/>
</dbReference>
<dbReference type="PANTHER" id="PTHR43656">
    <property type="entry name" value="BINDING OXIDOREDUCTASE, PUTATIVE (AFU_ORTHOLOGUE AFUA_2G08260)-RELATED"/>
    <property type="match status" value="1"/>
</dbReference>
<evidence type="ECO:0000256" key="2">
    <source>
        <dbReference type="ARBA" id="ARBA00023002"/>
    </source>
</evidence>
<keyword evidence="2" id="KW-0560">Oxidoreductase</keyword>
<keyword evidence="5" id="KW-1185">Reference proteome</keyword>
<dbReference type="Gene3D" id="3.20.20.70">
    <property type="entry name" value="Aldolase class I"/>
    <property type="match status" value="1"/>
</dbReference>
<evidence type="ECO:0000256" key="1">
    <source>
        <dbReference type="ARBA" id="ARBA00022630"/>
    </source>
</evidence>
<sequence length="413" mass="44818">MYDVQENILATPLTLPNGAVLANRLAKAATSEHLADRRGAPTRQLAEAYRRLAHSGAGLLISGNVMVDGSALEAQRNVVIEDFRHLPELRRWAAATVGTDSKLLLQLSHAGRQSMRGLKLAGRQQDVVAPSAVPLGLGKWLFRQPRALSDVEVVTLVQRFATAAYVAAEAGFAGVQLHAAHGYLLNQFLSPLVNRRDDRWGGPLENRMRFLLDVVRAIRAGTPPSFILSVKLNSADFQRGGFAPEDALVVAKALELEGVDLLEVSGGTYESIAVVDGTPERASTRAREAYFLDFADQFARELTIPLMLTGGFRSHAAMAEALTSGSVDLIGLARPITHDPTFPHRLLADPTARSTAPTPKIGHKLLDDLLNSSWHQQQLSRLGRDASPRPRRHPTTALLIAALTILRDALLHS</sequence>
<feature type="domain" description="NADH:flavin oxidoreductase/NADH oxidase N-terminal" evidence="3">
    <location>
        <begin position="11"/>
        <end position="346"/>
    </location>
</feature>
<dbReference type="SUPFAM" id="SSF51395">
    <property type="entry name" value="FMN-linked oxidoreductases"/>
    <property type="match status" value="1"/>
</dbReference>
<gene>
    <name evidence="4" type="ORF">QRX50_20250</name>
</gene>
<name>A0A9Y2MZS7_9PSEU</name>
<protein>
    <submittedName>
        <fullName evidence="4">NADH:flavin oxidoreductase/NADH oxidase family protein</fullName>
    </submittedName>
</protein>
<accession>A0A9Y2MZS7</accession>
<reference evidence="4 5" key="1">
    <citation type="submission" date="2023-06" db="EMBL/GenBank/DDBJ databases">
        <authorList>
            <person name="Oyuntsetseg B."/>
            <person name="Kim S.B."/>
        </authorList>
    </citation>
    <scope>NUCLEOTIDE SEQUENCE [LARGE SCALE GENOMIC DNA]</scope>
    <source>
        <strain evidence="4 5">2-15</strain>
    </source>
</reference>
<dbReference type="GO" id="GO:0016491">
    <property type="term" value="F:oxidoreductase activity"/>
    <property type="evidence" value="ECO:0007669"/>
    <property type="project" value="UniProtKB-KW"/>
</dbReference>
<evidence type="ECO:0000313" key="5">
    <source>
        <dbReference type="Proteomes" id="UP001236014"/>
    </source>
</evidence>
<dbReference type="Proteomes" id="UP001236014">
    <property type="component" value="Chromosome"/>
</dbReference>
<proteinExistence type="predicted"/>